<dbReference type="AlphaFoldDB" id="A0A226DCT3"/>
<reference evidence="1 2" key="1">
    <citation type="submission" date="2015-12" db="EMBL/GenBank/DDBJ databases">
        <title>The genome of Folsomia candida.</title>
        <authorList>
            <person name="Faddeeva A."/>
            <person name="Derks M.F."/>
            <person name="Anvar Y."/>
            <person name="Smit S."/>
            <person name="Van Straalen N."/>
            <person name="Roelofs D."/>
        </authorList>
    </citation>
    <scope>NUCLEOTIDE SEQUENCE [LARGE SCALE GENOMIC DNA]</scope>
    <source>
        <strain evidence="1 2">VU population</strain>
        <tissue evidence="1">Whole body</tissue>
    </source>
</reference>
<sequence length="486" mass="54976">MKCSISERIWWNVPKCTPNFTSRTAQIQTVRSKINNATRHAPQLTILFTGPAGIGKNEVIRKVATNQYGEHGWNVLGIGKDFEIPAKNLGKTLGLDIEHAEISPEMLIVEIVVAMQSRAPTIVVIDGSSDTSGLPREKILQLLKIFNDLPPSENTLVFLISSRQFGGYEGMFPTNIELTPFLEFETANILSAIPLNMNQRALSDLHKLSGGRPSDVFKTVQILQGYYNVKVQGYDSFTFNRVMHILTYCAHIISTNYAYLLCQKFCPNLTTATFLSIVNRALANGFCGTANAETAVGMLDFTKQVLRTYIKYADDFDPEPIELRKLLSLLLELFNSKKDYGTDAMHLGSVWSFAVEYDELIRDFPMTPYRIVTEATKDRVLNQAFLEKNFNRLREINGFSDQWTLKIGSQYAEFLYMIKKKEESLALFSELFQRMKTTLGLANSITITTGHWYAWILCEFGKYDLLIPLHSELRTCCQAACEPLGR</sequence>
<evidence type="ECO:0000313" key="1">
    <source>
        <dbReference type="EMBL" id="OXA42973.1"/>
    </source>
</evidence>
<dbReference type="Proteomes" id="UP000198287">
    <property type="component" value="Unassembled WGS sequence"/>
</dbReference>
<name>A0A226DCT3_FOLCA</name>
<dbReference type="EMBL" id="LNIX01000024">
    <property type="protein sequence ID" value="OXA42973.1"/>
    <property type="molecule type" value="Genomic_DNA"/>
</dbReference>
<accession>A0A226DCT3</accession>
<gene>
    <name evidence="1" type="ORF">Fcan01_22265</name>
</gene>
<dbReference type="InterPro" id="IPR027417">
    <property type="entry name" value="P-loop_NTPase"/>
</dbReference>
<comment type="caution">
    <text evidence="1">The sequence shown here is derived from an EMBL/GenBank/DDBJ whole genome shotgun (WGS) entry which is preliminary data.</text>
</comment>
<dbReference type="Gene3D" id="3.40.50.300">
    <property type="entry name" value="P-loop containing nucleotide triphosphate hydrolases"/>
    <property type="match status" value="1"/>
</dbReference>
<organism evidence="1 2">
    <name type="scientific">Folsomia candida</name>
    <name type="common">Springtail</name>
    <dbReference type="NCBI Taxonomy" id="158441"/>
    <lineage>
        <taxon>Eukaryota</taxon>
        <taxon>Metazoa</taxon>
        <taxon>Ecdysozoa</taxon>
        <taxon>Arthropoda</taxon>
        <taxon>Hexapoda</taxon>
        <taxon>Collembola</taxon>
        <taxon>Entomobryomorpha</taxon>
        <taxon>Isotomoidea</taxon>
        <taxon>Isotomidae</taxon>
        <taxon>Proisotominae</taxon>
        <taxon>Folsomia</taxon>
    </lineage>
</organism>
<protein>
    <submittedName>
        <fullName evidence="1">Uncharacterized protein</fullName>
    </submittedName>
</protein>
<dbReference type="SUPFAM" id="SSF52540">
    <property type="entry name" value="P-loop containing nucleoside triphosphate hydrolases"/>
    <property type="match status" value="1"/>
</dbReference>
<keyword evidence="2" id="KW-1185">Reference proteome</keyword>
<proteinExistence type="predicted"/>
<evidence type="ECO:0000313" key="2">
    <source>
        <dbReference type="Proteomes" id="UP000198287"/>
    </source>
</evidence>